<evidence type="ECO:0000256" key="3">
    <source>
        <dbReference type="ARBA" id="ARBA00005760"/>
    </source>
</evidence>
<keyword evidence="14" id="KW-1185">Reference proteome</keyword>
<dbReference type="GO" id="GO:0031965">
    <property type="term" value="C:nuclear membrane"/>
    <property type="evidence" value="ECO:0007669"/>
    <property type="project" value="UniProtKB-SubCell"/>
</dbReference>
<keyword evidence="9" id="KW-0811">Translocation</keyword>
<dbReference type="InterPro" id="IPR019049">
    <property type="entry name" value="Nucleoporin_prot_Ndc1/Nup"/>
</dbReference>
<keyword evidence="8" id="KW-1133">Transmembrane helix</keyword>
<keyword evidence="11" id="KW-0472">Membrane</keyword>
<gene>
    <name evidence="13" type="ORF">Ciccas_011609</name>
</gene>
<dbReference type="GO" id="GO:0005643">
    <property type="term" value="C:nuclear pore"/>
    <property type="evidence" value="ECO:0007669"/>
    <property type="project" value="UniProtKB-SubCell"/>
</dbReference>
<evidence type="ECO:0000256" key="2">
    <source>
        <dbReference type="ARBA" id="ARBA00004567"/>
    </source>
</evidence>
<evidence type="ECO:0000313" key="14">
    <source>
        <dbReference type="Proteomes" id="UP001626550"/>
    </source>
</evidence>
<dbReference type="PANTHER" id="PTHR13269:SF6">
    <property type="entry name" value="NUCLEOPORIN NDC1"/>
    <property type="match status" value="1"/>
</dbReference>
<protein>
    <submittedName>
        <fullName evidence="13">Uncharacterized protein</fullName>
    </submittedName>
</protein>
<dbReference type="GO" id="GO:0015031">
    <property type="term" value="P:protein transport"/>
    <property type="evidence" value="ECO:0007669"/>
    <property type="project" value="UniProtKB-KW"/>
</dbReference>
<evidence type="ECO:0000256" key="6">
    <source>
        <dbReference type="ARBA" id="ARBA00022816"/>
    </source>
</evidence>
<evidence type="ECO:0000256" key="8">
    <source>
        <dbReference type="ARBA" id="ARBA00022989"/>
    </source>
</evidence>
<evidence type="ECO:0000256" key="9">
    <source>
        <dbReference type="ARBA" id="ARBA00023010"/>
    </source>
</evidence>
<evidence type="ECO:0000256" key="12">
    <source>
        <dbReference type="ARBA" id="ARBA00023242"/>
    </source>
</evidence>
<dbReference type="GO" id="GO:0051028">
    <property type="term" value="P:mRNA transport"/>
    <property type="evidence" value="ECO:0007669"/>
    <property type="project" value="UniProtKB-KW"/>
</dbReference>
<evidence type="ECO:0000256" key="5">
    <source>
        <dbReference type="ARBA" id="ARBA00022692"/>
    </source>
</evidence>
<evidence type="ECO:0000256" key="7">
    <source>
        <dbReference type="ARBA" id="ARBA00022927"/>
    </source>
</evidence>
<keyword evidence="10" id="KW-0906">Nuclear pore complex</keyword>
<evidence type="ECO:0000256" key="10">
    <source>
        <dbReference type="ARBA" id="ARBA00023132"/>
    </source>
</evidence>
<keyword evidence="5" id="KW-0812">Transmembrane</keyword>
<evidence type="ECO:0000256" key="4">
    <source>
        <dbReference type="ARBA" id="ARBA00022448"/>
    </source>
</evidence>
<keyword evidence="12" id="KW-0539">Nucleus</keyword>
<dbReference type="Proteomes" id="UP001626550">
    <property type="component" value="Unassembled WGS sequence"/>
</dbReference>
<dbReference type="PANTHER" id="PTHR13269">
    <property type="entry name" value="NUCLEOPORIN NDC1"/>
    <property type="match status" value="1"/>
</dbReference>
<comment type="similarity">
    <text evidence="3">Belongs to the NDC1 family.</text>
</comment>
<comment type="subcellular location">
    <subcellularLocation>
        <location evidence="1">Nucleus membrane</location>
        <topology evidence="1">Multi-pass membrane protein</topology>
    </subcellularLocation>
    <subcellularLocation>
        <location evidence="2">Nucleus</location>
        <location evidence="2">Nuclear pore complex</location>
    </subcellularLocation>
</comment>
<reference evidence="13 14" key="1">
    <citation type="submission" date="2024-11" db="EMBL/GenBank/DDBJ databases">
        <title>Adaptive evolution of stress response genes in parasites aligns with host niche diversity.</title>
        <authorList>
            <person name="Hahn C."/>
            <person name="Resl P."/>
        </authorList>
    </citation>
    <scope>NUCLEOTIDE SEQUENCE [LARGE SCALE GENOMIC DNA]</scope>
    <source>
        <strain evidence="13">EGGRZ-B1_66</strain>
        <tissue evidence="13">Body</tissue>
    </source>
</reference>
<organism evidence="13 14">
    <name type="scientific">Cichlidogyrus casuarinus</name>
    <dbReference type="NCBI Taxonomy" id="1844966"/>
    <lineage>
        <taxon>Eukaryota</taxon>
        <taxon>Metazoa</taxon>
        <taxon>Spiralia</taxon>
        <taxon>Lophotrochozoa</taxon>
        <taxon>Platyhelminthes</taxon>
        <taxon>Monogenea</taxon>
        <taxon>Monopisthocotylea</taxon>
        <taxon>Dactylogyridea</taxon>
        <taxon>Ancyrocephalidae</taxon>
        <taxon>Cichlidogyrus</taxon>
    </lineage>
</organism>
<keyword evidence="4" id="KW-0813">Transport</keyword>
<dbReference type="Pfam" id="PF09531">
    <property type="entry name" value="Ndc1_Nup"/>
    <property type="match status" value="1"/>
</dbReference>
<dbReference type="AlphaFoldDB" id="A0ABD2PQT4"/>
<keyword evidence="7" id="KW-0653">Protein transport</keyword>
<evidence type="ECO:0000313" key="13">
    <source>
        <dbReference type="EMBL" id="KAL3309839.1"/>
    </source>
</evidence>
<accession>A0ABD2PQT4</accession>
<feature type="non-terminal residue" evidence="13">
    <location>
        <position position="1"/>
    </location>
</feature>
<proteinExistence type="inferred from homology"/>
<comment type="caution">
    <text evidence="13">The sequence shown here is derived from an EMBL/GenBank/DDBJ whole genome shotgun (WGS) entry which is preliminary data.</text>
</comment>
<keyword evidence="6" id="KW-0509">mRNA transport</keyword>
<sequence>NLVLPLRNNHTPHLSLISQLDTEIPICKQLVLNRLSELVENDSDGRAEIFSLSSIGGRPLVWRKIFQCTYNEISHFIKACSVANKKVSLQLSIEEADKEVPMKSTPWIAKELKHPSYCEINFDDNPIDVMLRKLKSALHMIPLAKWVISDVHNADTAQLCSRVEAISESDPKLSVVSKPNTSGMSVIACTEILANLTLASYKEDSFGSIQESLGQILLLFCDAYEQLDIHLKMKGLSTSEMDKENRRPARMSQFGTVSMSSFEIFHQNSKEQEDIIKYYEFTSDKKLVNRLHSTFAWAFVNCMDVFGSHLKYVKLETESHRRLKEWYVDITHAAKSPLAALNNNSQENSF</sequence>
<evidence type="ECO:0000256" key="1">
    <source>
        <dbReference type="ARBA" id="ARBA00004232"/>
    </source>
</evidence>
<dbReference type="EMBL" id="JBJKFK010003499">
    <property type="protein sequence ID" value="KAL3309839.1"/>
    <property type="molecule type" value="Genomic_DNA"/>
</dbReference>
<name>A0ABD2PQT4_9PLAT</name>
<evidence type="ECO:0000256" key="11">
    <source>
        <dbReference type="ARBA" id="ARBA00023136"/>
    </source>
</evidence>